<evidence type="ECO:0000313" key="1">
    <source>
        <dbReference type="EMBL" id="RHK98171.1"/>
    </source>
</evidence>
<reference evidence="1 2" key="1">
    <citation type="submission" date="2018-08" db="EMBL/GenBank/DDBJ databases">
        <title>A genome reference for cultivated species of the human gut microbiota.</title>
        <authorList>
            <person name="Zou Y."/>
            <person name="Xue W."/>
            <person name="Luo G."/>
        </authorList>
    </citation>
    <scope>NUCLEOTIDE SEQUENCE [LARGE SCALE GENOMIC DNA]</scope>
    <source>
        <strain evidence="1 2">AF39-4</strain>
    </source>
</reference>
<dbReference type="RefSeq" id="WP_118367428.1">
    <property type="nucleotide sequence ID" value="NZ_CABJDZ010000001.1"/>
</dbReference>
<evidence type="ECO:0000313" key="2">
    <source>
        <dbReference type="Proteomes" id="UP000284267"/>
    </source>
</evidence>
<sequence>MKDWYLMDKTTRPNLLGGYENDAYLDYREDSFAETLQTNIATTVDLYSSDLSECKRIRCVIQGRMGDTQLKTLERIGLFLIGTVRAGMYIYYQDRYWLITGYPDNNGTYEKATLSLCQCKIKWQNDEGKIIERWCNGTSASKYDTGRTGNQYIILTSNNFTILLPDDDDTATLDNKRVFIDRNIHNPKKVFQITRSDDILYLFGETHGGILSFIADKNELDLDHDRPDLGICDYIDPNQLSSDVPNKPSTGNITGSISGNSNLKIGIPRYYTVSFRENGAEISLSSVSFEWKVDSDFPVSQDVTGEHNETIKLSASDKNRIGKSFKLQIFADTKLIIEKEINIIDVM</sequence>
<organism evidence="1 2">
    <name type="scientific">Blautia obeum</name>
    <dbReference type="NCBI Taxonomy" id="40520"/>
    <lineage>
        <taxon>Bacteria</taxon>
        <taxon>Bacillati</taxon>
        <taxon>Bacillota</taxon>
        <taxon>Clostridia</taxon>
        <taxon>Lachnospirales</taxon>
        <taxon>Lachnospiraceae</taxon>
        <taxon>Blautia</taxon>
    </lineage>
</organism>
<dbReference type="EMBL" id="QROE01000001">
    <property type="protein sequence ID" value="RHK98171.1"/>
    <property type="molecule type" value="Genomic_DNA"/>
</dbReference>
<name>A0A415HV98_9FIRM</name>
<dbReference type="AlphaFoldDB" id="A0A415HV98"/>
<gene>
    <name evidence="1" type="ORF">DW040_02355</name>
</gene>
<accession>A0A415HV98</accession>
<proteinExistence type="predicted"/>
<dbReference type="Proteomes" id="UP000284267">
    <property type="component" value="Unassembled WGS sequence"/>
</dbReference>
<protein>
    <submittedName>
        <fullName evidence="1">Uncharacterized protein</fullName>
    </submittedName>
</protein>
<comment type="caution">
    <text evidence="1">The sequence shown here is derived from an EMBL/GenBank/DDBJ whole genome shotgun (WGS) entry which is preliminary data.</text>
</comment>